<dbReference type="AlphaFoldDB" id="A0A7H0GWX3"/>
<accession>A0A7H0GWX3</accession>
<evidence type="ECO:0000313" key="2">
    <source>
        <dbReference type="Proteomes" id="UP000516093"/>
    </source>
</evidence>
<sequence>MSEKNAPQSGAELLAATVHALHGGLTSLPLSTAHTNIDTWQETLQQSGIPELQNIDRELGNLQELLSDTDGIDGAAVGDSLDMLGTQTLQAAAHATPDSQAALRALGDLLLQHSAKLKE</sequence>
<dbReference type="Proteomes" id="UP000516093">
    <property type="component" value="Chromosome"/>
</dbReference>
<dbReference type="EMBL" id="CP060784">
    <property type="protein sequence ID" value="QNP52789.1"/>
    <property type="molecule type" value="Genomic_DNA"/>
</dbReference>
<reference evidence="1 2" key="1">
    <citation type="submission" date="2020-08" db="EMBL/GenBank/DDBJ databases">
        <title>Genome sequence of Hymenobacter qilianensis JCM 19763T.</title>
        <authorList>
            <person name="Hyun D.-W."/>
            <person name="Bae J.-W."/>
        </authorList>
    </citation>
    <scope>NUCLEOTIDE SEQUENCE [LARGE SCALE GENOMIC DNA]</scope>
    <source>
        <strain evidence="1 2">JCM 19763</strain>
    </source>
</reference>
<name>A0A7H0GWX3_9BACT</name>
<dbReference type="RefSeq" id="WP_187733027.1">
    <property type="nucleotide sequence ID" value="NZ_BMFN01000002.1"/>
</dbReference>
<dbReference type="KEGG" id="hqi:H9L05_03355"/>
<evidence type="ECO:0000313" key="1">
    <source>
        <dbReference type="EMBL" id="QNP52789.1"/>
    </source>
</evidence>
<proteinExistence type="predicted"/>
<gene>
    <name evidence="1" type="ORF">H9L05_03355</name>
</gene>
<keyword evidence="2" id="KW-1185">Reference proteome</keyword>
<organism evidence="1 2">
    <name type="scientific">Hymenobacter qilianensis</name>
    <dbReference type="NCBI Taxonomy" id="1385715"/>
    <lineage>
        <taxon>Bacteria</taxon>
        <taxon>Pseudomonadati</taxon>
        <taxon>Bacteroidota</taxon>
        <taxon>Cytophagia</taxon>
        <taxon>Cytophagales</taxon>
        <taxon>Hymenobacteraceae</taxon>
        <taxon>Hymenobacter</taxon>
    </lineage>
</organism>
<protein>
    <submittedName>
        <fullName evidence="1">Uncharacterized protein</fullName>
    </submittedName>
</protein>